<evidence type="ECO:0000313" key="4">
    <source>
        <dbReference type="EMBL" id="GAC68404.1"/>
    </source>
</evidence>
<evidence type="ECO:0000313" key="5">
    <source>
        <dbReference type="Proteomes" id="UP000011666"/>
    </source>
</evidence>
<dbReference type="InterPro" id="IPR012338">
    <property type="entry name" value="Beta-lactam/transpept-like"/>
</dbReference>
<evidence type="ECO:0000259" key="3">
    <source>
        <dbReference type="Pfam" id="PF00144"/>
    </source>
</evidence>
<keyword evidence="1" id="KW-1133">Transmembrane helix</keyword>
<keyword evidence="1" id="KW-0472">Membrane</keyword>
<dbReference type="Gene3D" id="3.40.710.10">
    <property type="entry name" value="DD-peptidase/beta-lactamase superfamily"/>
    <property type="match status" value="1"/>
</dbReference>
<feature type="transmembrane region" description="Helical" evidence="1">
    <location>
        <begin position="386"/>
        <end position="406"/>
    </location>
</feature>
<dbReference type="AlphaFoldDB" id="M0QIZ5"/>
<dbReference type="EMBL" id="BANX01000015">
    <property type="protein sequence ID" value="GAC68404.1"/>
    <property type="molecule type" value="Genomic_DNA"/>
</dbReference>
<dbReference type="InterPro" id="IPR001466">
    <property type="entry name" value="Beta-lactam-related"/>
</dbReference>
<evidence type="ECO:0000256" key="2">
    <source>
        <dbReference type="SAM" id="SignalP"/>
    </source>
</evidence>
<evidence type="ECO:0000256" key="1">
    <source>
        <dbReference type="SAM" id="Phobius"/>
    </source>
</evidence>
<name>M0QIZ5_9ACTN</name>
<dbReference type="STRING" id="1223545.GS4_15_00545"/>
<dbReference type="SUPFAM" id="SSF56601">
    <property type="entry name" value="beta-lactamase/transpeptidase-like"/>
    <property type="match status" value="1"/>
</dbReference>
<feature type="transmembrane region" description="Helical" evidence="1">
    <location>
        <begin position="456"/>
        <end position="475"/>
    </location>
</feature>
<dbReference type="InterPro" id="IPR050491">
    <property type="entry name" value="AmpC-like"/>
</dbReference>
<reference evidence="4 5" key="1">
    <citation type="submission" date="2013-01" db="EMBL/GenBank/DDBJ databases">
        <title>Whole genome shotgun sequence of Gordonia soli NBRC 108243.</title>
        <authorList>
            <person name="Isaki-Nakamura S."/>
            <person name="Hosoyama A."/>
            <person name="Tsuchikane K."/>
            <person name="Ando Y."/>
            <person name="Baba S."/>
            <person name="Ohji S."/>
            <person name="Hamada M."/>
            <person name="Tamura T."/>
            <person name="Yamazoe A."/>
            <person name="Yamazaki S."/>
            <person name="Fujita N."/>
        </authorList>
    </citation>
    <scope>NUCLEOTIDE SEQUENCE [LARGE SCALE GENOMIC DNA]</scope>
    <source>
        <strain evidence="4 5">NBRC 108243</strain>
    </source>
</reference>
<proteinExistence type="predicted"/>
<feature type="domain" description="Beta-lactamase-related" evidence="3">
    <location>
        <begin position="50"/>
        <end position="347"/>
    </location>
</feature>
<organism evidence="4 5">
    <name type="scientific">Gordonia soli NBRC 108243</name>
    <dbReference type="NCBI Taxonomy" id="1223545"/>
    <lineage>
        <taxon>Bacteria</taxon>
        <taxon>Bacillati</taxon>
        <taxon>Actinomycetota</taxon>
        <taxon>Actinomycetes</taxon>
        <taxon>Mycobacteriales</taxon>
        <taxon>Gordoniaceae</taxon>
        <taxon>Gordonia</taxon>
    </lineage>
</organism>
<dbReference type="PANTHER" id="PTHR46825">
    <property type="entry name" value="D-ALANYL-D-ALANINE-CARBOXYPEPTIDASE/ENDOPEPTIDASE AMPH"/>
    <property type="match status" value="1"/>
</dbReference>
<dbReference type="Proteomes" id="UP000011666">
    <property type="component" value="Unassembled WGS sequence"/>
</dbReference>
<gene>
    <name evidence="4" type="ORF">GS4_15_00545</name>
</gene>
<sequence length="513" mass="53260">MHRSTKWSAFAAVLAVAVFSVPAAIPLASAAPGSAGPPATVSTDDARAADDHLDRLVRELHLPGITARVVDRDGTLWTGSRGQDGGGSDAITPTTPFLIGSVAKSLTAILVTRRLEAGRLGIDDPITDHLPWLRDADGVTVGELLTHTSGYTRNDGLAVAERFDTAPGAIRRAAEALRHSGSRGPFEYSDANYLVLGALVEADSGNSFADVLRDELTEPLGMHRTSAASAEATDLPAGHRFWFGHPRVYDPGFDDSGAPFGYVTSTLDDLTAYVRALYGSAPAVVSTSVVDSVTTPHVRGGTADYGYGWRIHPPDSDGLTVVDHTGATPGYFAHVLMRSDGRSAVVLADAYGESVAPTLADTAQQLLMAFDGGRPTLADGDTMLGALPWALSVLAGLGLVVAVLAVRRPRRVALRIAVLIGVVLVIVAVRLAPALLGVGGSQVRIWLPDSALALDVATWTWILAGVVLIVGGFVGHRRHRTPTGSTVVTDQAAARGPAVGDPADAVPGSGSTA</sequence>
<keyword evidence="2" id="KW-0732">Signal</keyword>
<feature type="transmembrane region" description="Helical" evidence="1">
    <location>
        <begin position="413"/>
        <end position="436"/>
    </location>
</feature>
<dbReference type="Pfam" id="PF00144">
    <property type="entry name" value="Beta-lactamase"/>
    <property type="match status" value="1"/>
</dbReference>
<accession>M0QIZ5</accession>
<dbReference type="PANTHER" id="PTHR46825:SF9">
    <property type="entry name" value="BETA-LACTAMASE-RELATED DOMAIN-CONTAINING PROTEIN"/>
    <property type="match status" value="1"/>
</dbReference>
<protein>
    <recommendedName>
        <fullName evidence="3">Beta-lactamase-related domain-containing protein</fullName>
    </recommendedName>
</protein>
<comment type="caution">
    <text evidence="4">The sequence shown here is derived from an EMBL/GenBank/DDBJ whole genome shotgun (WGS) entry which is preliminary data.</text>
</comment>
<keyword evidence="5" id="KW-1185">Reference proteome</keyword>
<keyword evidence="1" id="KW-0812">Transmembrane</keyword>
<feature type="signal peptide" evidence="2">
    <location>
        <begin position="1"/>
        <end position="23"/>
    </location>
</feature>
<feature type="chain" id="PRO_5038725640" description="Beta-lactamase-related domain-containing protein" evidence="2">
    <location>
        <begin position="24"/>
        <end position="513"/>
    </location>
</feature>
<dbReference type="eggNOG" id="COG1680">
    <property type="taxonomic scope" value="Bacteria"/>
</dbReference>